<evidence type="ECO:0000313" key="3">
    <source>
        <dbReference type="EMBL" id="KAJ3174712.1"/>
    </source>
</evidence>
<accession>A0AAD5TET5</accession>
<name>A0AAD5TET5_9FUNG</name>
<comment type="caution">
    <text evidence="3">The sequence shown here is derived from an EMBL/GenBank/DDBJ whole genome shotgun (WGS) entry which is preliminary data.</text>
</comment>
<dbReference type="PANTHER" id="PTHR47219">
    <property type="entry name" value="RAB GTPASE-ACTIVATING PROTEIN 1-LIKE"/>
    <property type="match status" value="1"/>
</dbReference>
<dbReference type="SUPFAM" id="SSF47923">
    <property type="entry name" value="Ypt/Rab-GAP domain of gyp1p"/>
    <property type="match status" value="2"/>
</dbReference>
<feature type="domain" description="Rab-GAP TBC" evidence="2">
    <location>
        <begin position="115"/>
        <end position="417"/>
    </location>
</feature>
<dbReference type="GO" id="GO:0031267">
    <property type="term" value="F:small GTPase binding"/>
    <property type="evidence" value="ECO:0007669"/>
    <property type="project" value="TreeGrafter"/>
</dbReference>
<gene>
    <name evidence="3" type="ORF">HDU87_006961</name>
</gene>
<evidence type="ECO:0000259" key="2">
    <source>
        <dbReference type="PROSITE" id="PS50086"/>
    </source>
</evidence>
<feature type="region of interest" description="Disordered" evidence="1">
    <location>
        <begin position="1"/>
        <end position="47"/>
    </location>
</feature>
<dbReference type="Gene3D" id="1.10.10.750">
    <property type="entry name" value="Ypt/Rab-GAP domain of gyp1p, domain 1"/>
    <property type="match status" value="1"/>
</dbReference>
<dbReference type="Gene3D" id="1.10.8.270">
    <property type="entry name" value="putative rabgap domain of human tbc1 domain family member 14 like domains"/>
    <property type="match status" value="1"/>
</dbReference>
<keyword evidence="4" id="KW-1185">Reference proteome</keyword>
<evidence type="ECO:0000256" key="1">
    <source>
        <dbReference type="SAM" id="MobiDB-lite"/>
    </source>
</evidence>
<dbReference type="GO" id="GO:0005096">
    <property type="term" value="F:GTPase activator activity"/>
    <property type="evidence" value="ECO:0007669"/>
    <property type="project" value="TreeGrafter"/>
</dbReference>
<dbReference type="InterPro" id="IPR000195">
    <property type="entry name" value="Rab-GAP-TBC_dom"/>
</dbReference>
<dbReference type="SMART" id="SM00164">
    <property type="entry name" value="TBC"/>
    <property type="match status" value="1"/>
</dbReference>
<dbReference type="Gene3D" id="1.10.472.80">
    <property type="entry name" value="Ypt/Rab-GAP domain of gyp1p, domain 3"/>
    <property type="match status" value="1"/>
</dbReference>
<feature type="compositionally biased region" description="Low complexity" evidence="1">
    <location>
        <begin position="37"/>
        <end position="47"/>
    </location>
</feature>
<dbReference type="AlphaFoldDB" id="A0AAD5TET5"/>
<organism evidence="3 4">
    <name type="scientific">Geranomyces variabilis</name>
    <dbReference type="NCBI Taxonomy" id="109894"/>
    <lineage>
        <taxon>Eukaryota</taxon>
        <taxon>Fungi</taxon>
        <taxon>Fungi incertae sedis</taxon>
        <taxon>Chytridiomycota</taxon>
        <taxon>Chytridiomycota incertae sedis</taxon>
        <taxon>Chytridiomycetes</taxon>
        <taxon>Spizellomycetales</taxon>
        <taxon>Powellomycetaceae</taxon>
        <taxon>Geranomyces</taxon>
    </lineage>
</organism>
<proteinExistence type="predicted"/>
<dbReference type="Proteomes" id="UP001212152">
    <property type="component" value="Unassembled WGS sequence"/>
</dbReference>
<reference evidence="3" key="1">
    <citation type="submission" date="2020-05" db="EMBL/GenBank/DDBJ databases">
        <title>Phylogenomic resolution of chytrid fungi.</title>
        <authorList>
            <person name="Stajich J.E."/>
            <person name="Amses K."/>
            <person name="Simmons R."/>
            <person name="Seto K."/>
            <person name="Myers J."/>
            <person name="Bonds A."/>
            <person name="Quandt C.A."/>
            <person name="Barry K."/>
            <person name="Liu P."/>
            <person name="Grigoriev I."/>
            <person name="Longcore J.E."/>
            <person name="James T.Y."/>
        </authorList>
    </citation>
    <scope>NUCLEOTIDE SEQUENCE</scope>
    <source>
        <strain evidence="3">JEL0379</strain>
    </source>
</reference>
<dbReference type="PANTHER" id="PTHR47219:SF20">
    <property type="entry name" value="TBC1 DOMAIN FAMILY MEMBER 2B"/>
    <property type="match status" value="1"/>
</dbReference>
<evidence type="ECO:0000313" key="4">
    <source>
        <dbReference type="Proteomes" id="UP001212152"/>
    </source>
</evidence>
<dbReference type="PROSITE" id="PS50086">
    <property type="entry name" value="TBC_RABGAP"/>
    <property type="match status" value="1"/>
</dbReference>
<dbReference type="Pfam" id="PF00566">
    <property type="entry name" value="RabGAP-TBC"/>
    <property type="match status" value="2"/>
</dbReference>
<dbReference type="EMBL" id="JADGJQ010000061">
    <property type="protein sequence ID" value="KAJ3174712.1"/>
    <property type="molecule type" value="Genomic_DNA"/>
</dbReference>
<feature type="region of interest" description="Disordered" evidence="1">
    <location>
        <begin position="191"/>
        <end position="211"/>
    </location>
</feature>
<protein>
    <recommendedName>
        <fullName evidence="2">Rab-GAP TBC domain-containing protein</fullName>
    </recommendedName>
</protein>
<dbReference type="InterPro" id="IPR050302">
    <property type="entry name" value="Rab_GAP_TBC_domain"/>
</dbReference>
<sequence>MTVSPTAQRASRDSPTKLKIALPTPDTTPPRPRLCVSPSSSSSSSSFLSAGKSYDQYGFLRSLSHTPIAEQLLYDAVFRSSCDARAAKWQDYMAKSHHHRLPPRCEKTKRYVRKGIPHDLRKRAWFHYSGAEALCADEGVGLYALLCCREEQDVRAGYSKDECEVIAHIVSIDRDVYRTFPENIKFRPRQSSVPSTQFARPDSRASFSSSTKSSSVSEEASIHYEQNPYLLSLRRVLVAFAYYSTPSHPAAASRAPVRAPAYPVGYCQSLNFVAAFLLLVFADDDFDFECGDGPARLLVEERVFWMLVVVIENLLPREFFGSTLEGARTAQVVLWTHLIGQHGARFGLEPLQRWLARENAAAAAVSTPRSGGRKPPSASASSTTLGLVTTGWFLTLFTTVLPPHALLRLWDSFIYQGEKVIFRFTLTLLALNQRRIVDATLADLSAWRIVKAMPAACYDVTACIEMFRGKLALADHRAGGLSIPFGRRRFGGKKQQPADVAVVVVSSPVTPTDENSVISRWEGADLGAFRRGVGTVTKKLLDMLREAALQEIREADL</sequence>
<dbReference type="InterPro" id="IPR035969">
    <property type="entry name" value="Rab-GAP_TBC_sf"/>
</dbReference>